<dbReference type="PANTHER" id="PTHR43185:SF1">
    <property type="entry name" value="FE(2+) TRANSPORTER FEOB"/>
    <property type="match status" value="1"/>
</dbReference>
<evidence type="ECO:0000313" key="4">
    <source>
        <dbReference type="Proteomes" id="UP000056419"/>
    </source>
</evidence>
<keyword evidence="1" id="KW-0408">Iron</keyword>
<dbReference type="InterPro" id="IPR007167">
    <property type="entry name" value="Fe-transptr_FeoA-like"/>
</dbReference>
<dbReference type="PANTHER" id="PTHR43185">
    <property type="entry name" value="FERROUS IRON TRANSPORT PROTEIN B"/>
    <property type="match status" value="1"/>
</dbReference>
<dbReference type="STRING" id="46506.AA415_02790"/>
<dbReference type="SMART" id="SM00899">
    <property type="entry name" value="FeoA"/>
    <property type="match status" value="1"/>
</dbReference>
<dbReference type="PATRIC" id="fig|46506.5.peg.3003"/>
<dbReference type="InterPro" id="IPR005225">
    <property type="entry name" value="Small_GTP-bd"/>
</dbReference>
<dbReference type="SUPFAM" id="SSF50037">
    <property type="entry name" value="C-terminal domain of transcriptional repressors"/>
    <property type="match status" value="1"/>
</dbReference>
<dbReference type="Gene3D" id="3.40.50.300">
    <property type="entry name" value="P-loop containing nucleotide triphosphate hydrolases"/>
    <property type="match status" value="1"/>
</dbReference>
<comment type="caution">
    <text evidence="3">The sequence shown here is derived from an EMBL/GenBank/DDBJ whole genome shotgun (WGS) entry which is preliminary data.</text>
</comment>
<evidence type="ECO:0000313" key="3">
    <source>
        <dbReference type="EMBL" id="KWR52740.1"/>
    </source>
</evidence>
<evidence type="ECO:0000259" key="2">
    <source>
        <dbReference type="PROSITE" id="PS51711"/>
    </source>
</evidence>
<dbReference type="Gene3D" id="2.30.30.90">
    <property type="match status" value="1"/>
</dbReference>
<proteinExistence type="predicted"/>
<dbReference type="Proteomes" id="UP000056419">
    <property type="component" value="Unassembled WGS sequence"/>
</dbReference>
<dbReference type="Pfam" id="PF02421">
    <property type="entry name" value="FeoB_N"/>
    <property type="match status" value="1"/>
</dbReference>
<dbReference type="Pfam" id="PF04023">
    <property type="entry name" value="FeoA"/>
    <property type="match status" value="1"/>
</dbReference>
<dbReference type="PROSITE" id="PS51711">
    <property type="entry name" value="G_FEOB"/>
    <property type="match status" value="1"/>
</dbReference>
<gene>
    <name evidence="3" type="primary">feoB_2</name>
    <name evidence="3" type="ORF">AA415_02790</name>
</gene>
<reference evidence="3 4" key="1">
    <citation type="journal article" date="2016" name="BMC Genomics">
        <title>Type VI secretion systems of human gut Bacteroidales segregate into three genetic architectures, two of which are contained on mobile genetic elements.</title>
        <authorList>
            <person name="Coyne M.J."/>
            <person name="Roelofs K.G."/>
            <person name="Comstock L.E."/>
        </authorList>
    </citation>
    <scope>NUCLEOTIDE SEQUENCE [LARGE SCALE GENOMIC DNA]</scope>
    <source>
        <strain evidence="3 4">CL09T03C01</strain>
    </source>
</reference>
<dbReference type="NCBIfam" id="TIGR00231">
    <property type="entry name" value="small_GTP"/>
    <property type="match status" value="1"/>
</dbReference>
<name>A0A108T3N6_BACSE</name>
<sequence>MKLSDLKRDDKGIITKVLGRGPFRKRIIEMGFVQGQEVEAVRSAPLGDPVYYKVMGYNVSLSKSDAELVEVVSMNEYQHEYGTITDTESQVNTLTTLSHEDFIRFAKDRGKTINIALVGNPNCGKTSMFNFASGAYEHVGNYSGVTVDAKEEVFTQDEYTFKIIDLPGTYSLSTYILEELYVRKYLKED</sequence>
<accession>A0A108T3N6</accession>
<dbReference type="GO" id="GO:0005525">
    <property type="term" value="F:GTP binding"/>
    <property type="evidence" value="ECO:0007669"/>
    <property type="project" value="InterPro"/>
</dbReference>
<organism evidence="3 4">
    <name type="scientific">Bacteroides stercoris</name>
    <dbReference type="NCBI Taxonomy" id="46506"/>
    <lineage>
        <taxon>Bacteria</taxon>
        <taxon>Pseudomonadati</taxon>
        <taxon>Bacteroidota</taxon>
        <taxon>Bacteroidia</taxon>
        <taxon>Bacteroidales</taxon>
        <taxon>Bacteroidaceae</taxon>
        <taxon>Bacteroides</taxon>
    </lineage>
</organism>
<dbReference type="SUPFAM" id="SSF52540">
    <property type="entry name" value="P-loop containing nucleoside triphosphate hydrolases"/>
    <property type="match status" value="1"/>
</dbReference>
<dbReference type="InterPro" id="IPR030389">
    <property type="entry name" value="G_FEOB_dom"/>
</dbReference>
<feature type="domain" description="FeoB-type G" evidence="2">
    <location>
        <begin position="112"/>
        <end position="189"/>
    </location>
</feature>
<dbReference type="GO" id="GO:0046914">
    <property type="term" value="F:transition metal ion binding"/>
    <property type="evidence" value="ECO:0007669"/>
    <property type="project" value="InterPro"/>
</dbReference>
<evidence type="ECO:0000256" key="1">
    <source>
        <dbReference type="ARBA" id="ARBA00023004"/>
    </source>
</evidence>
<dbReference type="InterPro" id="IPR038157">
    <property type="entry name" value="FeoA_core_dom"/>
</dbReference>
<dbReference type="InterPro" id="IPR027417">
    <property type="entry name" value="P-loop_NTPase"/>
</dbReference>
<keyword evidence="4" id="KW-1185">Reference proteome</keyword>
<dbReference type="InterPro" id="IPR050860">
    <property type="entry name" value="FeoB_GTPase"/>
</dbReference>
<dbReference type="InterPro" id="IPR008988">
    <property type="entry name" value="Transcriptional_repressor_C"/>
</dbReference>
<protein>
    <submittedName>
        <fullName evidence="3">Ferrous iron transport protein B</fullName>
    </submittedName>
</protein>
<dbReference type="GO" id="GO:0015093">
    <property type="term" value="F:ferrous iron transmembrane transporter activity"/>
    <property type="evidence" value="ECO:0007669"/>
    <property type="project" value="TreeGrafter"/>
</dbReference>
<dbReference type="EMBL" id="LRGC01000018">
    <property type="protein sequence ID" value="KWR52740.1"/>
    <property type="molecule type" value="Genomic_DNA"/>
</dbReference>
<dbReference type="AlphaFoldDB" id="A0A108T3N6"/>
<dbReference type="GO" id="GO:0005886">
    <property type="term" value="C:plasma membrane"/>
    <property type="evidence" value="ECO:0007669"/>
    <property type="project" value="TreeGrafter"/>
</dbReference>